<dbReference type="OrthoDB" id="5522324at2"/>
<organism evidence="1 2">
    <name type="scientific">Corallococcus macrosporus DSM 14697</name>
    <dbReference type="NCBI Taxonomy" id="1189310"/>
    <lineage>
        <taxon>Bacteria</taxon>
        <taxon>Pseudomonadati</taxon>
        <taxon>Myxococcota</taxon>
        <taxon>Myxococcia</taxon>
        <taxon>Myxococcales</taxon>
        <taxon>Cystobacterineae</taxon>
        <taxon>Myxococcaceae</taxon>
        <taxon>Corallococcus</taxon>
    </lineage>
</organism>
<dbReference type="RefSeq" id="WP_095958158.1">
    <property type="nucleotide sequence ID" value="NZ_CP022203.1"/>
</dbReference>
<protein>
    <submittedName>
        <fullName evidence="1">Uncharacterized protein</fullName>
    </submittedName>
</protein>
<name>A0A250JSQ1_9BACT</name>
<dbReference type="AlphaFoldDB" id="A0A250JSQ1"/>
<keyword evidence="2" id="KW-1185">Reference proteome</keyword>
<sequence length="84" mass="9390">MTRNRTQPSLYRLSHWNFGRADRQVRAATGSHDWVAVSPPTPSRPSGNRLNPDIPVLLAAVRAQVELDPDEAEGVDFDLEFASY</sequence>
<dbReference type="EMBL" id="CP022203">
    <property type="protein sequence ID" value="ATB46723.1"/>
    <property type="molecule type" value="Genomic_DNA"/>
</dbReference>
<dbReference type="KEGG" id="mmas:MYMAC_002328"/>
<accession>A0A250JSQ1</accession>
<reference evidence="1 2" key="1">
    <citation type="submission" date="2017-06" db="EMBL/GenBank/DDBJ databases">
        <title>Sequencing and comparative analysis of myxobacterial genomes.</title>
        <authorList>
            <person name="Rupp O."/>
            <person name="Goesmann A."/>
            <person name="Sogaard-Andersen L."/>
        </authorList>
    </citation>
    <scope>NUCLEOTIDE SEQUENCE [LARGE SCALE GENOMIC DNA]</scope>
    <source>
        <strain evidence="1 2">DSM 14697</strain>
    </source>
</reference>
<dbReference type="Proteomes" id="UP000217343">
    <property type="component" value="Chromosome"/>
</dbReference>
<evidence type="ECO:0000313" key="2">
    <source>
        <dbReference type="Proteomes" id="UP000217343"/>
    </source>
</evidence>
<proteinExistence type="predicted"/>
<evidence type="ECO:0000313" key="1">
    <source>
        <dbReference type="EMBL" id="ATB46723.1"/>
    </source>
</evidence>
<gene>
    <name evidence="1" type="ORF">MYMAC_002328</name>
</gene>